<evidence type="ECO:0000259" key="1">
    <source>
        <dbReference type="Pfam" id="PF07883"/>
    </source>
</evidence>
<comment type="caution">
    <text evidence="2">The sequence shown here is derived from an EMBL/GenBank/DDBJ whole genome shotgun (WGS) entry which is preliminary data.</text>
</comment>
<dbReference type="Gene3D" id="2.60.120.10">
    <property type="entry name" value="Jelly Rolls"/>
    <property type="match status" value="1"/>
</dbReference>
<dbReference type="InterPro" id="IPR013096">
    <property type="entry name" value="Cupin_2"/>
</dbReference>
<dbReference type="Proteomes" id="UP001320898">
    <property type="component" value="Unassembled WGS sequence"/>
</dbReference>
<dbReference type="Pfam" id="PF07883">
    <property type="entry name" value="Cupin_2"/>
    <property type="match status" value="1"/>
</dbReference>
<reference evidence="2 3" key="1">
    <citation type="submission" date="2022-04" db="EMBL/GenBank/DDBJ databases">
        <authorList>
            <person name="Ye Y.-Q."/>
            <person name="Du Z.-J."/>
        </authorList>
    </citation>
    <scope>NUCLEOTIDE SEQUENCE [LARGE SCALE GENOMIC DNA]</scope>
    <source>
        <strain evidence="2 3">A6E488</strain>
    </source>
</reference>
<keyword evidence="3" id="KW-1185">Reference proteome</keyword>
<name>A0AAW5QTW5_9HYPH</name>
<protein>
    <submittedName>
        <fullName evidence="2">Cupin domain-containing protein</fullName>
    </submittedName>
</protein>
<sequence>MIERPKATPTVRIDDGRVKATEWAFEPGAETGWHRHEHDYVVVPLVSGRLLIEMPDGNAATAELTEGIPYARKVGVEHNVVNDGPGEMRFLEVEITG</sequence>
<dbReference type="SUPFAM" id="SSF51182">
    <property type="entry name" value="RmlC-like cupins"/>
    <property type="match status" value="1"/>
</dbReference>
<dbReference type="CDD" id="cd06982">
    <property type="entry name" value="cupin_BauB-like"/>
    <property type="match status" value="1"/>
</dbReference>
<evidence type="ECO:0000313" key="2">
    <source>
        <dbReference type="EMBL" id="MCT8971327.1"/>
    </source>
</evidence>
<accession>A0AAW5QTW5</accession>
<dbReference type="RefSeq" id="WP_261614892.1">
    <property type="nucleotide sequence ID" value="NZ_JALIDZ010000002.1"/>
</dbReference>
<gene>
    <name evidence="2" type="ORF">MUB46_05575</name>
</gene>
<organism evidence="2 3">
    <name type="scientific">Microbaculum marinisediminis</name>
    <dbReference type="NCBI Taxonomy" id="2931392"/>
    <lineage>
        <taxon>Bacteria</taxon>
        <taxon>Pseudomonadati</taxon>
        <taxon>Pseudomonadota</taxon>
        <taxon>Alphaproteobacteria</taxon>
        <taxon>Hyphomicrobiales</taxon>
        <taxon>Tepidamorphaceae</taxon>
        <taxon>Microbaculum</taxon>
    </lineage>
</organism>
<evidence type="ECO:0000313" key="3">
    <source>
        <dbReference type="Proteomes" id="UP001320898"/>
    </source>
</evidence>
<dbReference type="InterPro" id="IPR014710">
    <property type="entry name" value="RmlC-like_jellyroll"/>
</dbReference>
<dbReference type="EMBL" id="JALIDZ010000002">
    <property type="protein sequence ID" value="MCT8971327.1"/>
    <property type="molecule type" value="Genomic_DNA"/>
</dbReference>
<dbReference type="AlphaFoldDB" id="A0AAW5QTW5"/>
<feature type="domain" description="Cupin type-2" evidence="1">
    <location>
        <begin position="23"/>
        <end position="93"/>
    </location>
</feature>
<dbReference type="InterPro" id="IPR011051">
    <property type="entry name" value="RmlC_Cupin_sf"/>
</dbReference>
<proteinExistence type="predicted"/>